<comment type="subcellular location">
    <subcellularLocation>
        <location evidence="1 8 9">Nucleus</location>
    </subcellularLocation>
</comment>
<feature type="compositionally biased region" description="Low complexity" evidence="11">
    <location>
        <begin position="90"/>
        <end position="108"/>
    </location>
</feature>
<evidence type="ECO:0000256" key="9">
    <source>
        <dbReference type="RuleBase" id="RU000682"/>
    </source>
</evidence>
<evidence type="ECO:0000256" key="5">
    <source>
        <dbReference type="ARBA" id="ARBA00023155"/>
    </source>
</evidence>
<keyword evidence="7 8" id="KW-0539">Nucleus</keyword>
<evidence type="ECO:0000256" key="4">
    <source>
        <dbReference type="ARBA" id="ARBA00023125"/>
    </source>
</evidence>
<dbReference type="CDD" id="cd00086">
    <property type="entry name" value="homeodomain"/>
    <property type="match status" value="1"/>
</dbReference>
<dbReference type="EMBL" id="OX459125">
    <property type="protein sequence ID" value="CAI9116027.1"/>
    <property type="molecule type" value="Genomic_DNA"/>
</dbReference>
<accession>A0AAV1E8L8</accession>
<dbReference type="Pfam" id="PF02183">
    <property type="entry name" value="HALZ"/>
    <property type="match status" value="1"/>
</dbReference>
<dbReference type="InterPro" id="IPR001356">
    <property type="entry name" value="HD"/>
</dbReference>
<evidence type="ECO:0000313" key="13">
    <source>
        <dbReference type="EMBL" id="CAI9116027.1"/>
    </source>
</evidence>
<keyword evidence="14" id="KW-1185">Reference proteome</keyword>
<feature type="domain" description="Homeobox" evidence="12">
    <location>
        <begin position="142"/>
        <end position="202"/>
    </location>
</feature>
<dbReference type="SUPFAM" id="SSF46689">
    <property type="entry name" value="Homeodomain-like"/>
    <property type="match status" value="1"/>
</dbReference>
<evidence type="ECO:0000256" key="6">
    <source>
        <dbReference type="ARBA" id="ARBA00023163"/>
    </source>
</evidence>
<sequence length="304" mass="33620">MVFDSCPDICNTRLSLGLGSVSINKNDLQKHESSSSSPKSFPSLTLGFSSDHLHHHEKTLKMDVTPKDVVIDHHHHQSSITDLVHGSGGHQQQQASSGSAVSSFSNSSVKREIREVSGTDDQDVEEERYSGKTNVADQEQDEEGPRKKLRLTKEQAFVLEESFKEHSTLNPKQKQALANKLSLKPRQVEVWFQNRRARTKLKQTEVDFEILKKCCETLKEENKRLRKELQELKAMKMVVPPTPFYMQLPAATLTMCPSCETISAATGVAASGGGSGESSSRISFSIGGKSHLYNPFANHPSAAC</sequence>
<dbReference type="Pfam" id="PF00046">
    <property type="entry name" value="Homeodomain"/>
    <property type="match status" value="1"/>
</dbReference>
<dbReference type="SMART" id="SM00389">
    <property type="entry name" value="HOX"/>
    <property type="match status" value="1"/>
</dbReference>
<dbReference type="GO" id="GO:0000981">
    <property type="term" value="F:DNA-binding transcription factor activity, RNA polymerase II-specific"/>
    <property type="evidence" value="ECO:0007669"/>
    <property type="project" value="InterPro"/>
</dbReference>
<dbReference type="InterPro" id="IPR003106">
    <property type="entry name" value="Leu_zip_homeo"/>
</dbReference>
<dbReference type="Gene3D" id="1.10.10.60">
    <property type="entry name" value="Homeodomain-like"/>
    <property type="match status" value="1"/>
</dbReference>
<evidence type="ECO:0000256" key="11">
    <source>
        <dbReference type="SAM" id="MobiDB-lite"/>
    </source>
</evidence>
<evidence type="ECO:0000313" key="14">
    <source>
        <dbReference type="Proteomes" id="UP001161247"/>
    </source>
</evidence>
<dbReference type="PANTHER" id="PTHR45714:SF24">
    <property type="entry name" value="HOMEOBOX DOMAIN-CONTAINING PROTEIN"/>
    <property type="match status" value="1"/>
</dbReference>
<dbReference type="PANTHER" id="PTHR45714">
    <property type="entry name" value="HOMEOBOX-LEUCINE ZIPPER PROTEIN HAT14"/>
    <property type="match status" value="1"/>
</dbReference>
<evidence type="ECO:0000256" key="7">
    <source>
        <dbReference type="ARBA" id="ARBA00023242"/>
    </source>
</evidence>
<dbReference type="PROSITE" id="PS50071">
    <property type="entry name" value="HOMEOBOX_2"/>
    <property type="match status" value="1"/>
</dbReference>
<dbReference type="InterPro" id="IPR050762">
    <property type="entry name" value="HD-ZIP_Homeobox_LZ_Class_II"/>
</dbReference>
<evidence type="ECO:0000256" key="1">
    <source>
        <dbReference type="ARBA" id="ARBA00004123"/>
    </source>
</evidence>
<dbReference type="PROSITE" id="PS00027">
    <property type="entry name" value="HOMEOBOX_1"/>
    <property type="match status" value="1"/>
</dbReference>
<evidence type="ECO:0000256" key="2">
    <source>
        <dbReference type="ARBA" id="ARBA00006074"/>
    </source>
</evidence>
<comment type="similarity">
    <text evidence="2">Belongs to the HD-ZIP homeobox family. Class II subfamily.</text>
</comment>
<evidence type="ECO:0000256" key="8">
    <source>
        <dbReference type="PROSITE-ProRule" id="PRU00108"/>
    </source>
</evidence>
<keyword evidence="10" id="KW-0175">Coiled coil</keyword>
<evidence type="ECO:0000256" key="3">
    <source>
        <dbReference type="ARBA" id="ARBA00023015"/>
    </source>
</evidence>
<dbReference type="InterPro" id="IPR009057">
    <property type="entry name" value="Homeodomain-like_sf"/>
</dbReference>
<proteinExistence type="inferred from homology"/>
<gene>
    <name evidence="13" type="ORF">OLC1_LOCUS22420</name>
</gene>
<feature type="region of interest" description="Disordered" evidence="11">
    <location>
        <begin position="74"/>
        <end position="148"/>
    </location>
</feature>
<dbReference type="InterPro" id="IPR017970">
    <property type="entry name" value="Homeobox_CS"/>
</dbReference>
<keyword evidence="4 8" id="KW-0238">DNA-binding</keyword>
<protein>
    <submittedName>
        <fullName evidence="13">OLC1v1017072C2</fullName>
    </submittedName>
</protein>
<feature type="DNA-binding region" description="Homeobox" evidence="8">
    <location>
        <begin position="144"/>
        <end position="203"/>
    </location>
</feature>
<dbReference type="GO" id="GO:0043565">
    <property type="term" value="F:sequence-specific DNA binding"/>
    <property type="evidence" value="ECO:0007669"/>
    <property type="project" value="InterPro"/>
</dbReference>
<dbReference type="GO" id="GO:0005634">
    <property type="term" value="C:nucleus"/>
    <property type="evidence" value="ECO:0007669"/>
    <property type="project" value="UniProtKB-SubCell"/>
</dbReference>
<evidence type="ECO:0000256" key="10">
    <source>
        <dbReference type="SAM" id="Coils"/>
    </source>
</evidence>
<evidence type="ECO:0000259" key="12">
    <source>
        <dbReference type="PROSITE" id="PS50071"/>
    </source>
</evidence>
<keyword evidence="6" id="KW-0804">Transcription</keyword>
<keyword evidence="3" id="KW-0805">Transcription regulation</keyword>
<dbReference type="SMART" id="SM00340">
    <property type="entry name" value="HALZ"/>
    <property type="match status" value="1"/>
</dbReference>
<dbReference type="Proteomes" id="UP001161247">
    <property type="component" value="Chromosome 8"/>
</dbReference>
<dbReference type="AlphaFoldDB" id="A0AAV1E8L8"/>
<feature type="coiled-coil region" evidence="10">
    <location>
        <begin position="208"/>
        <end position="238"/>
    </location>
</feature>
<organism evidence="13 14">
    <name type="scientific">Oldenlandia corymbosa var. corymbosa</name>
    <dbReference type="NCBI Taxonomy" id="529605"/>
    <lineage>
        <taxon>Eukaryota</taxon>
        <taxon>Viridiplantae</taxon>
        <taxon>Streptophyta</taxon>
        <taxon>Embryophyta</taxon>
        <taxon>Tracheophyta</taxon>
        <taxon>Spermatophyta</taxon>
        <taxon>Magnoliopsida</taxon>
        <taxon>eudicotyledons</taxon>
        <taxon>Gunneridae</taxon>
        <taxon>Pentapetalae</taxon>
        <taxon>asterids</taxon>
        <taxon>lamiids</taxon>
        <taxon>Gentianales</taxon>
        <taxon>Rubiaceae</taxon>
        <taxon>Rubioideae</taxon>
        <taxon>Spermacoceae</taxon>
        <taxon>Hedyotis-Oldenlandia complex</taxon>
        <taxon>Oldenlandia</taxon>
    </lineage>
</organism>
<reference evidence="13" key="1">
    <citation type="submission" date="2023-03" db="EMBL/GenBank/DDBJ databases">
        <authorList>
            <person name="Julca I."/>
        </authorList>
    </citation>
    <scope>NUCLEOTIDE SEQUENCE</scope>
</reference>
<keyword evidence="5 8" id="KW-0371">Homeobox</keyword>
<name>A0AAV1E8L8_OLDCO</name>